<dbReference type="InterPro" id="IPR017455">
    <property type="entry name" value="Znf_FYVE-rel"/>
</dbReference>
<evidence type="ECO:0000256" key="2">
    <source>
        <dbReference type="ARBA" id="ARBA00007471"/>
    </source>
</evidence>
<dbReference type="InterPro" id="IPR029021">
    <property type="entry name" value="Prot-tyrosine_phosphatase-like"/>
</dbReference>
<dbReference type="InterPro" id="IPR000306">
    <property type="entry name" value="Znf_FYVE"/>
</dbReference>
<name>A0A671UBX6_SPAAU</name>
<dbReference type="PROSITE" id="PS00383">
    <property type="entry name" value="TYR_PHOSPHATASE_1"/>
    <property type="match status" value="1"/>
</dbReference>
<reference evidence="17" key="1">
    <citation type="submission" date="2021-04" db="EMBL/GenBank/DDBJ databases">
        <authorList>
            <consortium name="Wellcome Sanger Institute Data Sharing"/>
        </authorList>
    </citation>
    <scope>NUCLEOTIDE SEQUENCE [LARGE SCALE GENOMIC DNA]</scope>
</reference>
<dbReference type="InterPro" id="IPR013083">
    <property type="entry name" value="Znf_RING/FYVE/PHD"/>
</dbReference>
<dbReference type="GO" id="GO:0008270">
    <property type="term" value="F:zinc ion binding"/>
    <property type="evidence" value="ECO:0007669"/>
    <property type="project" value="UniProtKB-KW"/>
</dbReference>
<dbReference type="PROSITE" id="PS50178">
    <property type="entry name" value="ZF_FYVE"/>
    <property type="match status" value="1"/>
</dbReference>
<dbReference type="InterPro" id="IPR010569">
    <property type="entry name" value="Myotubularin-like_Pase_dom"/>
</dbReference>
<dbReference type="GO" id="GO:0046474">
    <property type="term" value="P:glycerophospholipid biosynthetic process"/>
    <property type="evidence" value="ECO:0007669"/>
    <property type="project" value="UniProtKB-ARBA"/>
</dbReference>
<dbReference type="GO" id="GO:0005829">
    <property type="term" value="C:cytosol"/>
    <property type="evidence" value="ECO:0007669"/>
    <property type="project" value="UniProtKB-ARBA"/>
</dbReference>
<dbReference type="GO" id="GO:0019903">
    <property type="term" value="F:protein phosphatase binding"/>
    <property type="evidence" value="ECO:0007669"/>
    <property type="project" value="TreeGrafter"/>
</dbReference>
<dbReference type="Pfam" id="PF01363">
    <property type="entry name" value="FYVE"/>
    <property type="match status" value="1"/>
</dbReference>
<keyword evidence="5 13" id="KW-0863">Zinc-finger</keyword>
<evidence type="ECO:0000256" key="9">
    <source>
        <dbReference type="ARBA" id="ARBA00023136"/>
    </source>
</evidence>
<evidence type="ECO:0000256" key="6">
    <source>
        <dbReference type="ARBA" id="ARBA00022801"/>
    </source>
</evidence>
<evidence type="ECO:0000256" key="8">
    <source>
        <dbReference type="ARBA" id="ARBA00023098"/>
    </source>
</evidence>
<dbReference type="GeneTree" id="ENSGT00940000157272"/>
<dbReference type="Proteomes" id="UP000472265">
    <property type="component" value="Chromosome 5"/>
</dbReference>
<gene>
    <name evidence="17" type="primary">MTMR3</name>
    <name evidence="17" type="synonym">mtmr3</name>
</gene>
<comment type="subcellular location">
    <subcellularLocation>
        <location evidence="1">Membrane</location>
    </subcellularLocation>
</comment>
<feature type="compositionally biased region" description="Acidic residues" evidence="14">
    <location>
        <begin position="869"/>
        <end position="883"/>
    </location>
</feature>
<dbReference type="SUPFAM" id="SSF57903">
    <property type="entry name" value="FYVE/PHD zinc finger"/>
    <property type="match status" value="1"/>
</dbReference>
<feature type="binding site" evidence="12">
    <location>
        <begin position="408"/>
        <end position="414"/>
    </location>
    <ligand>
        <name>substrate</name>
    </ligand>
</feature>
<evidence type="ECO:0000256" key="11">
    <source>
        <dbReference type="PIRSR" id="PIRSR630564-1"/>
    </source>
</evidence>
<evidence type="ECO:0000256" key="3">
    <source>
        <dbReference type="ARBA" id="ARBA00012903"/>
    </source>
</evidence>
<dbReference type="InterPro" id="IPR011011">
    <property type="entry name" value="Znf_FYVE_PHD"/>
</dbReference>
<dbReference type="InterPro" id="IPR003595">
    <property type="entry name" value="Tyr_Pase_cat"/>
</dbReference>
<keyword evidence="9" id="KW-0472">Membrane</keyword>
<dbReference type="GeneID" id="115582289"/>
<keyword evidence="8" id="KW-0443">Lipid metabolism</keyword>
<dbReference type="Ensembl" id="ENSSAUT00010010928.1">
    <property type="protein sequence ID" value="ENSSAUP00010010284.1"/>
    <property type="gene ID" value="ENSSAUG00010000696.1"/>
</dbReference>
<dbReference type="GO" id="GO:0004722">
    <property type="term" value="F:protein serine/threonine phosphatase activity"/>
    <property type="evidence" value="ECO:0007669"/>
    <property type="project" value="UniProtKB-ARBA"/>
</dbReference>
<dbReference type="CTD" id="8897"/>
<feature type="region of interest" description="Disordered" evidence="14">
    <location>
        <begin position="648"/>
        <end position="709"/>
    </location>
</feature>
<reference evidence="17" key="2">
    <citation type="submission" date="2025-08" db="UniProtKB">
        <authorList>
            <consortium name="Ensembl"/>
        </authorList>
    </citation>
    <scope>IDENTIFICATION</scope>
</reference>
<feature type="region of interest" description="Disordered" evidence="14">
    <location>
        <begin position="578"/>
        <end position="636"/>
    </location>
</feature>
<keyword evidence="4" id="KW-0479">Metal-binding</keyword>
<evidence type="ECO:0000259" key="16">
    <source>
        <dbReference type="PROSITE" id="PS51339"/>
    </source>
</evidence>
<keyword evidence="18" id="KW-1185">Reference proteome</keyword>
<dbReference type="InterPro" id="IPR035888">
    <property type="entry name" value="MTMR3_PH-GRAM"/>
</dbReference>
<evidence type="ECO:0000256" key="12">
    <source>
        <dbReference type="PIRSR" id="PIRSR630564-2"/>
    </source>
</evidence>
<evidence type="ECO:0000256" key="10">
    <source>
        <dbReference type="ARBA" id="ARBA00032571"/>
    </source>
</evidence>
<dbReference type="AlphaFoldDB" id="A0A671UBX6"/>
<keyword evidence="7" id="KW-0862">Zinc</keyword>
<dbReference type="SUPFAM" id="SSF52799">
    <property type="entry name" value="(Phosphotyrosine protein) phosphatases II"/>
    <property type="match status" value="1"/>
</dbReference>
<dbReference type="SMART" id="SM00064">
    <property type="entry name" value="FYVE"/>
    <property type="match status" value="1"/>
</dbReference>
<dbReference type="SMART" id="SM00404">
    <property type="entry name" value="PTPc_motif"/>
    <property type="match status" value="1"/>
</dbReference>
<accession>A0A671UBX6</accession>
<reference evidence="17" key="3">
    <citation type="submission" date="2025-09" db="UniProtKB">
        <authorList>
            <consortium name="Ensembl"/>
        </authorList>
    </citation>
    <scope>IDENTIFICATION</scope>
</reference>
<dbReference type="GO" id="GO:0052629">
    <property type="term" value="F:phosphatidylinositol-3,5-bisphosphate 3-phosphatase activity"/>
    <property type="evidence" value="ECO:0007669"/>
    <property type="project" value="UniProtKB-EC"/>
</dbReference>
<dbReference type="GO" id="GO:0004438">
    <property type="term" value="F:phosphatidylinositol-3-phosphate phosphatase activity"/>
    <property type="evidence" value="ECO:0007669"/>
    <property type="project" value="TreeGrafter"/>
</dbReference>
<dbReference type="GO" id="GO:0046856">
    <property type="term" value="P:phosphatidylinositol dephosphorylation"/>
    <property type="evidence" value="ECO:0007669"/>
    <property type="project" value="UniProtKB-ARBA"/>
</dbReference>
<dbReference type="Pfam" id="PF06602">
    <property type="entry name" value="Myotub-related"/>
    <property type="match status" value="1"/>
</dbReference>
<dbReference type="InterPro" id="IPR030564">
    <property type="entry name" value="Myotubularin"/>
</dbReference>
<evidence type="ECO:0000313" key="17">
    <source>
        <dbReference type="Ensembl" id="ENSSAUP00010010284.1"/>
    </source>
</evidence>
<evidence type="ECO:0000259" key="15">
    <source>
        <dbReference type="PROSITE" id="PS50178"/>
    </source>
</evidence>
<dbReference type="PANTHER" id="PTHR10807:SF66">
    <property type="entry name" value="MYOTUBULARIN-RELATED PROTEIN 3"/>
    <property type="match status" value="1"/>
</dbReference>
<comment type="similarity">
    <text evidence="2">Belongs to the protein-tyrosine phosphatase family. Non-receptor class myotubularin subfamily.</text>
</comment>
<evidence type="ECO:0000256" key="14">
    <source>
        <dbReference type="SAM" id="MobiDB-lite"/>
    </source>
</evidence>
<dbReference type="InterPro" id="IPR016130">
    <property type="entry name" value="Tyr_Pase_AS"/>
</dbReference>
<evidence type="ECO:0000256" key="5">
    <source>
        <dbReference type="ARBA" id="ARBA00022771"/>
    </source>
</evidence>
<dbReference type="PANTHER" id="PTHR10807">
    <property type="entry name" value="MYOTUBULARIN-RELATED"/>
    <property type="match status" value="1"/>
</dbReference>
<evidence type="ECO:0000256" key="1">
    <source>
        <dbReference type="ARBA" id="ARBA00004370"/>
    </source>
</evidence>
<keyword evidence="6" id="KW-0378">Hydrolase</keyword>
<feature type="domain" description="Myotubularin phosphatase" evidence="16">
    <location>
        <begin position="155"/>
        <end position="571"/>
    </location>
</feature>
<feature type="domain" description="FYVE-type" evidence="15">
    <location>
        <begin position="1158"/>
        <end position="1227"/>
    </location>
</feature>
<evidence type="ECO:0000256" key="4">
    <source>
        <dbReference type="ARBA" id="ARBA00022723"/>
    </source>
</evidence>
<dbReference type="GO" id="GO:0061952">
    <property type="term" value="P:midbody abscission"/>
    <property type="evidence" value="ECO:0007669"/>
    <property type="project" value="UniProtKB-ARBA"/>
</dbReference>
<dbReference type="RefSeq" id="XP_030274040.1">
    <property type="nucleotide sequence ID" value="XM_030418180.1"/>
</dbReference>
<dbReference type="SUPFAM" id="SSF50729">
    <property type="entry name" value="PH domain-like"/>
    <property type="match status" value="1"/>
</dbReference>
<feature type="binding site" evidence="12">
    <location>
        <begin position="321"/>
        <end position="324"/>
    </location>
    <ligand>
        <name>substrate</name>
    </ligand>
</feature>
<feature type="active site" description="Phosphocysteine intermediate" evidence="11">
    <location>
        <position position="408"/>
    </location>
</feature>
<dbReference type="PROSITE" id="PS51339">
    <property type="entry name" value="PPASE_MYOTUBULARIN"/>
    <property type="match status" value="1"/>
</dbReference>
<feature type="region of interest" description="Disordered" evidence="14">
    <location>
        <begin position="763"/>
        <end position="888"/>
    </location>
</feature>
<dbReference type="CDD" id="cd13341">
    <property type="entry name" value="PH-GRAM_MTMR3"/>
    <property type="match status" value="1"/>
</dbReference>
<evidence type="ECO:0000256" key="7">
    <source>
        <dbReference type="ARBA" id="ARBA00022833"/>
    </source>
</evidence>
<feature type="binding site" evidence="12">
    <location>
        <begin position="346"/>
        <end position="347"/>
    </location>
    <ligand>
        <name>substrate</name>
    </ligand>
</feature>
<dbReference type="FunFam" id="3.30.40.10:FF:000073">
    <property type="entry name" value="myotubularin-related protein 4 isoform X2"/>
    <property type="match status" value="1"/>
</dbReference>
<evidence type="ECO:0000256" key="13">
    <source>
        <dbReference type="PROSITE-ProRule" id="PRU00091"/>
    </source>
</evidence>
<dbReference type="GO" id="GO:0010506">
    <property type="term" value="P:regulation of autophagy"/>
    <property type="evidence" value="ECO:0007669"/>
    <property type="project" value="TreeGrafter"/>
</dbReference>
<dbReference type="Gene3D" id="3.30.40.10">
    <property type="entry name" value="Zinc/RING finger domain, C3HC4 (zinc finger)"/>
    <property type="match status" value="1"/>
</dbReference>
<dbReference type="OMA" id="FNEAFLX"/>
<dbReference type="InParanoid" id="A0A671UBX6"/>
<proteinExistence type="inferred from homology"/>
<protein>
    <recommendedName>
        <fullName evidence="3">phosphatidylinositol-3,5-bisphosphate 3-phosphatase</fullName>
        <ecNumber evidence="3">3.1.3.95</ecNumber>
    </recommendedName>
    <alternativeName>
        <fullName evidence="10">Phosphatidylinositol-3,5-bisphosphate 3-phosphatase</fullName>
    </alternativeName>
</protein>
<dbReference type="OrthoDB" id="271628at2759"/>
<sequence length="1246" mass="138909">MEEDGQQSLECIQANQIFPKKSPVLEEENMQVPFPELHGESTEYVGRAEDAIIATSNYRLHIKFKESVVNVPLQLIECAECRDMFQLHVTCKDCKVIRCQFSTFEQCQEWLKRLNTVARPPSRLEDLFSFAFHAHCMNVYAGEKEQHGELCRPGEHVTSWFKNEVERMGFDTQNAWRISDINSKFRLCPSYPQQLLVPAWITDKELENVAAFRSWKRFPAVVYRHQTTGAVIARCGQPEVSWWGWRNADDEHLVQSIAKACAVDSSSCKHLSNGNYTNGSDLPDTDFESSMTNSSEVETLAIQPHKLLILDARSYAAAVANRAKGGGCECPEYYPNCEVVFMGMANIHSIRKSFQSLRFLCTQMPDPANWLSALESTKWLQHLSLLLKAALLVVNAVDRDHRPVLVHCSDGWDRTPQIVALSKLLLDPYYRTIEGFQVLVETEWLDFGHKFADRCGHGENSEDVNERCPVFLQWLDCVHQLQRQFPCSFEFNEAFLVKLVQHTYSCLFGTFLCNSGKEREDRRVQERTCSVWSLLRPANRTLRNMLYSSHSETVLHPVCHVRNLMLWTAVYLPSSSPTTPSDDSCAPYPVPGGNPEDTPLARRTKTRSFDNLPSACELGNSLAPNRRSSDPSLNEKWQDHRRSLELNMAVGPEGGGNQDQEVRPNGVGPYPGGVDSELDDSPQPQGSEAELGQRASVSAAETGEEAEEAELSVAVGVAEGQMENILQEATKEEAGADVQREGSAAVTQVVNTVDTLVEKEAQVEKDDQCAKVNGTESQTEALANGHHPENGVTEAEEDGESPPLPTQKAEELDQQAAEVTQTPDDLVKQDVENSSVQEELAHGPNESGSNEPEQPAAHRTMTNGFLDSSPEEPGVEEETCPDSEPDHGVLELGEQLDKRTSLMESSTETLTEEACTRLELTAHPVCPSRQPCSDGRSQPPCSRKEKGLETGEHGFIRTLNGGSKRPSVSAFQSMSADLNRDGVYNGDSFEVEPCGGPHWAKGNGEKVPLSRQVSLASCNSLILHPRGSCSQHRWCHASLGRAAISPEQPSRSHLDDDGLTLHTDAIQQRLRQIEAGHQMEVETLKKQVQELWSRLENQHHAGSHRINGDMGDEVTSMTDSEYNLDPNCLSRCSTELFSEASWEQVDKQDTEVTRWYPDHLAAQCYGCESRFWLATRKHHCSGREPVQEVWNCGNVFCASCCDQKIPVPSQQLFEPSRVCKTCYGSLQLSPAPLDLELDKPITASSN</sequence>
<dbReference type="CDD" id="cd15732">
    <property type="entry name" value="FYVE_MTMR3"/>
    <property type="match status" value="1"/>
</dbReference>
<organism evidence="17 18">
    <name type="scientific">Sparus aurata</name>
    <name type="common">Gilthead sea bream</name>
    <dbReference type="NCBI Taxonomy" id="8175"/>
    <lineage>
        <taxon>Eukaryota</taxon>
        <taxon>Metazoa</taxon>
        <taxon>Chordata</taxon>
        <taxon>Craniata</taxon>
        <taxon>Vertebrata</taxon>
        <taxon>Euteleostomi</taxon>
        <taxon>Actinopterygii</taxon>
        <taxon>Neopterygii</taxon>
        <taxon>Teleostei</taxon>
        <taxon>Neoteleostei</taxon>
        <taxon>Acanthomorphata</taxon>
        <taxon>Eupercaria</taxon>
        <taxon>Spariformes</taxon>
        <taxon>Sparidae</taxon>
        <taxon>Sparus</taxon>
    </lineage>
</organism>
<evidence type="ECO:0000313" key="18">
    <source>
        <dbReference type="Proteomes" id="UP000472265"/>
    </source>
</evidence>
<feature type="region of interest" description="Disordered" evidence="14">
    <location>
        <begin position="926"/>
        <end position="949"/>
    </location>
</feature>
<dbReference type="GO" id="GO:0060090">
    <property type="term" value="F:molecular adaptor activity"/>
    <property type="evidence" value="ECO:0007669"/>
    <property type="project" value="UniProtKB-ARBA"/>
</dbReference>
<dbReference type="GO" id="GO:0016020">
    <property type="term" value="C:membrane"/>
    <property type="evidence" value="ECO:0007669"/>
    <property type="project" value="UniProtKB-SubCell"/>
</dbReference>
<dbReference type="EC" id="3.1.3.95" evidence="3"/>